<proteinExistence type="predicted"/>
<protein>
    <submittedName>
        <fullName evidence="1">Probable RNA-directed DNA polymerase from transposon X-element</fullName>
    </submittedName>
</protein>
<dbReference type="PANTHER" id="PTHR19446">
    <property type="entry name" value="REVERSE TRANSCRIPTASES"/>
    <property type="match status" value="1"/>
</dbReference>
<organism evidence="1 2">
    <name type="scientific">Eumeta variegata</name>
    <name type="common">Bagworm moth</name>
    <name type="synonym">Eumeta japonica</name>
    <dbReference type="NCBI Taxonomy" id="151549"/>
    <lineage>
        <taxon>Eukaryota</taxon>
        <taxon>Metazoa</taxon>
        <taxon>Ecdysozoa</taxon>
        <taxon>Arthropoda</taxon>
        <taxon>Hexapoda</taxon>
        <taxon>Insecta</taxon>
        <taxon>Pterygota</taxon>
        <taxon>Neoptera</taxon>
        <taxon>Endopterygota</taxon>
        <taxon>Lepidoptera</taxon>
        <taxon>Glossata</taxon>
        <taxon>Ditrysia</taxon>
        <taxon>Tineoidea</taxon>
        <taxon>Psychidae</taxon>
        <taxon>Oiketicinae</taxon>
        <taxon>Eumeta</taxon>
    </lineage>
</organism>
<gene>
    <name evidence="1" type="ORF">EVAR_42079_1</name>
</gene>
<sequence length="410" mass="46390">MVKASSQFRVPSFVCFRDDRSDGYGGTAMLIRNHTPFPPIVVKVEGATFLSLYIASPSPLILNPTSCADALSQAMLSVTDDIFPLKKHSVVDILSPPWWDQECTQAVEEEELKFYTVETCPRKTLSTFLRHVPSPGASSQEEIRKMAQIISLDTPFSLYESNLVLSSLTDSAPDIDGISYSFLINASEQVLSYYLDIDNSVVITDNVPITWKTQTIIPIFKNKENPEDIAVFRPITLCSIFAKIAEYLVKNQLAWIGESRSLLANSQYGFRKAACLDVSSAYDNVLLPILRDKLHKLKMPVRLSNFIFDLLSERKILLRIGETDHCNYVVTKVEKNISILGWLSGTWWGDHPYFLKLLYNAIVRSHLDYESFLLEPIKTIALKRSNLVQARVRRIIVNCMKSSAISVWHI</sequence>
<dbReference type="GO" id="GO:0003964">
    <property type="term" value="F:RNA-directed DNA polymerase activity"/>
    <property type="evidence" value="ECO:0007669"/>
    <property type="project" value="UniProtKB-KW"/>
</dbReference>
<dbReference type="STRING" id="151549.A0A4C1XJF9"/>
<comment type="caution">
    <text evidence="1">The sequence shown here is derived from an EMBL/GenBank/DDBJ whole genome shotgun (WGS) entry which is preliminary data.</text>
</comment>
<keyword evidence="2" id="KW-1185">Reference proteome</keyword>
<dbReference type="AlphaFoldDB" id="A0A4C1XJF9"/>
<name>A0A4C1XJF9_EUMVA</name>
<keyword evidence="1" id="KW-0548">Nucleotidyltransferase</keyword>
<evidence type="ECO:0000313" key="1">
    <source>
        <dbReference type="EMBL" id="GBP62335.1"/>
    </source>
</evidence>
<dbReference type="EMBL" id="BGZK01000839">
    <property type="protein sequence ID" value="GBP62335.1"/>
    <property type="molecule type" value="Genomic_DNA"/>
</dbReference>
<accession>A0A4C1XJF9</accession>
<keyword evidence="1" id="KW-0695">RNA-directed DNA polymerase</keyword>
<keyword evidence="1" id="KW-0808">Transferase</keyword>
<dbReference type="OrthoDB" id="8058536at2759"/>
<evidence type="ECO:0000313" key="2">
    <source>
        <dbReference type="Proteomes" id="UP000299102"/>
    </source>
</evidence>
<dbReference type="Proteomes" id="UP000299102">
    <property type="component" value="Unassembled WGS sequence"/>
</dbReference>
<reference evidence="1 2" key="1">
    <citation type="journal article" date="2019" name="Commun. Biol.">
        <title>The bagworm genome reveals a unique fibroin gene that provides high tensile strength.</title>
        <authorList>
            <person name="Kono N."/>
            <person name="Nakamura H."/>
            <person name="Ohtoshi R."/>
            <person name="Tomita M."/>
            <person name="Numata K."/>
            <person name="Arakawa K."/>
        </authorList>
    </citation>
    <scope>NUCLEOTIDE SEQUENCE [LARGE SCALE GENOMIC DNA]</scope>
</reference>